<sequence length="164" mass="18831">MRSENHSDFVPWNLYSNFPPLFSASTERTALAVSQRWVFGIVPGEGRGGARHYHAIRNSSSMAKIILKQKIVVDEISNLKKNRKVYKQQPNSNVFFLADRTQTLSECKSMCLRFIYTWSLIYVLDGLFSYLNLPQLGAFQMFGITVLSILNHWPCSIGWMGFEI</sequence>
<dbReference type="Pfam" id="PF21975">
    <property type="entry name" value="ASNSD1-SEP"/>
    <property type="match status" value="1"/>
</dbReference>
<proteinExistence type="predicted"/>
<dbReference type="InterPro" id="IPR054148">
    <property type="entry name" value="ASNSD1-SEP"/>
</dbReference>
<dbReference type="Proteomes" id="UP000694545">
    <property type="component" value="Unplaced"/>
</dbReference>
<keyword evidence="2" id="KW-1185">Reference proteome</keyword>
<evidence type="ECO:0000313" key="1">
    <source>
        <dbReference type="Ensembl" id="ENSVKKP00000003887.1"/>
    </source>
</evidence>
<organism evidence="1 2">
    <name type="scientific">Varanus komodoensis</name>
    <name type="common">Komodo dragon</name>
    <dbReference type="NCBI Taxonomy" id="61221"/>
    <lineage>
        <taxon>Eukaryota</taxon>
        <taxon>Metazoa</taxon>
        <taxon>Chordata</taxon>
        <taxon>Craniata</taxon>
        <taxon>Vertebrata</taxon>
        <taxon>Euteleostomi</taxon>
        <taxon>Lepidosauria</taxon>
        <taxon>Squamata</taxon>
        <taxon>Bifurcata</taxon>
        <taxon>Unidentata</taxon>
        <taxon>Episquamata</taxon>
        <taxon>Toxicofera</taxon>
        <taxon>Anguimorpha</taxon>
        <taxon>Paleoanguimorpha</taxon>
        <taxon>Varanoidea</taxon>
        <taxon>Varanidae</taxon>
        <taxon>Varanus</taxon>
    </lineage>
</organism>
<name>A0A8D2KS25_VARKO</name>
<dbReference type="Ensembl" id="ENSVKKT00000003993.1">
    <property type="protein sequence ID" value="ENSVKKP00000003887.1"/>
    <property type="gene ID" value="ENSVKKG00000002937.1"/>
</dbReference>
<dbReference type="AlphaFoldDB" id="A0A8D2KS25"/>
<reference evidence="1" key="2">
    <citation type="submission" date="2025-09" db="UniProtKB">
        <authorList>
            <consortium name="Ensembl"/>
        </authorList>
    </citation>
    <scope>IDENTIFICATION</scope>
</reference>
<accession>A0A8D2KS25</accession>
<protein>
    <submittedName>
        <fullName evidence="1">Uncharacterized protein</fullName>
    </submittedName>
</protein>
<reference evidence="1" key="1">
    <citation type="submission" date="2025-08" db="UniProtKB">
        <authorList>
            <consortium name="Ensembl"/>
        </authorList>
    </citation>
    <scope>IDENTIFICATION</scope>
</reference>
<evidence type="ECO:0000313" key="2">
    <source>
        <dbReference type="Proteomes" id="UP000694545"/>
    </source>
</evidence>